<keyword evidence="9" id="KW-1185">Reference proteome</keyword>
<dbReference type="GO" id="GO:0005737">
    <property type="term" value="C:cytoplasm"/>
    <property type="evidence" value="ECO:0007669"/>
    <property type="project" value="InterPro"/>
</dbReference>
<dbReference type="EMBL" id="CAEY01000037">
    <property type="status" value="NOT_ANNOTATED_CDS"/>
    <property type="molecule type" value="Genomic_DNA"/>
</dbReference>
<dbReference type="PANTHER" id="PTHR11963:SF23">
    <property type="entry name" value="CYTOSOL AMINOPEPTIDASE"/>
    <property type="match status" value="1"/>
</dbReference>
<keyword evidence="5" id="KW-0645">Protease</keyword>
<dbReference type="InterPro" id="IPR011356">
    <property type="entry name" value="Leucine_aapep/pepB"/>
</dbReference>
<dbReference type="InterPro" id="IPR000819">
    <property type="entry name" value="Peptidase_M17_C"/>
</dbReference>
<feature type="domain" description="Cytosol aminopeptidase" evidence="7">
    <location>
        <begin position="416"/>
        <end position="423"/>
    </location>
</feature>
<dbReference type="InterPro" id="IPR023042">
    <property type="entry name" value="Peptidase_M17_leu_NH2_pept"/>
</dbReference>
<dbReference type="GO" id="GO:0070006">
    <property type="term" value="F:metalloaminopeptidase activity"/>
    <property type="evidence" value="ECO:0007669"/>
    <property type="project" value="InterPro"/>
</dbReference>
<dbReference type="HAMAP" id="MF_00181">
    <property type="entry name" value="Cytosol_peptidase_M17"/>
    <property type="match status" value="1"/>
</dbReference>
<dbReference type="PRINTS" id="PR00481">
    <property type="entry name" value="LAMNOPPTDASE"/>
</dbReference>
<dbReference type="GO" id="GO:0030145">
    <property type="term" value="F:manganese ion binding"/>
    <property type="evidence" value="ECO:0007669"/>
    <property type="project" value="InterPro"/>
</dbReference>
<keyword evidence="6" id="KW-0378">Hydrolase</keyword>
<comment type="catalytic activity">
    <reaction evidence="1">
        <text>Release of an N-terminal amino acid, Xaa-|-Yaa-, in which Xaa is preferably Leu, but may be other amino acids including Pro although not Arg or Lys, and Yaa may be Pro. Amino acid amides and methyl esters are also readily hydrolyzed, but rates on arylamides are exceedingly low.</text>
        <dbReference type="EC" id="3.4.11.1"/>
    </reaction>
</comment>
<dbReference type="GO" id="GO:0006508">
    <property type="term" value="P:proteolysis"/>
    <property type="evidence" value="ECO:0007669"/>
    <property type="project" value="UniProtKB-KW"/>
</dbReference>
<dbReference type="STRING" id="32264.T1KFN1"/>
<organism evidence="8 9">
    <name type="scientific">Tetranychus urticae</name>
    <name type="common">Two-spotted spider mite</name>
    <dbReference type="NCBI Taxonomy" id="32264"/>
    <lineage>
        <taxon>Eukaryota</taxon>
        <taxon>Metazoa</taxon>
        <taxon>Ecdysozoa</taxon>
        <taxon>Arthropoda</taxon>
        <taxon>Chelicerata</taxon>
        <taxon>Arachnida</taxon>
        <taxon>Acari</taxon>
        <taxon>Acariformes</taxon>
        <taxon>Trombidiformes</taxon>
        <taxon>Prostigmata</taxon>
        <taxon>Eleutherengona</taxon>
        <taxon>Raphignathae</taxon>
        <taxon>Tetranychoidea</taxon>
        <taxon>Tetranychidae</taxon>
        <taxon>Tetranychus</taxon>
    </lineage>
</organism>
<dbReference type="Proteomes" id="UP000015104">
    <property type="component" value="Unassembled WGS sequence"/>
</dbReference>
<evidence type="ECO:0000256" key="3">
    <source>
        <dbReference type="ARBA" id="ARBA00012565"/>
    </source>
</evidence>
<dbReference type="Gene3D" id="3.40.220.10">
    <property type="entry name" value="Leucine Aminopeptidase, subunit E, domain 1"/>
    <property type="match status" value="1"/>
</dbReference>
<dbReference type="Gene3D" id="3.40.630.10">
    <property type="entry name" value="Zn peptidases"/>
    <property type="match status" value="1"/>
</dbReference>
<dbReference type="EnsemblMetazoa" id="tetur10g03720.1">
    <property type="protein sequence ID" value="tetur10g03720.1"/>
    <property type="gene ID" value="tetur10g03720"/>
</dbReference>
<dbReference type="PROSITE" id="PS00631">
    <property type="entry name" value="CYTOSOL_AP"/>
    <property type="match status" value="1"/>
</dbReference>
<accession>T1KFN1</accession>
<dbReference type="Pfam" id="PF00883">
    <property type="entry name" value="Peptidase_M17"/>
    <property type="match status" value="1"/>
</dbReference>
<evidence type="ECO:0000256" key="4">
    <source>
        <dbReference type="ARBA" id="ARBA00022438"/>
    </source>
</evidence>
<evidence type="ECO:0000313" key="9">
    <source>
        <dbReference type="Proteomes" id="UP000015104"/>
    </source>
</evidence>
<protein>
    <recommendedName>
        <fullName evidence="3">leucyl aminopeptidase</fullName>
        <ecNumber evidence="3">3.4.11.1</ecNumber>
    </recommendedName>
</protein>
<evidence type="ECO:0000256" key="5">
    <source>
        <dbReference type="ARBA" id="ARBA00022670"/>
    </source>
</evidence>
<dbReference type="PANTHER" id="PTHR11963">
    <property type="entry name" value="LEUCINE AMINOPEPTIDASE-RELATED"/>
    <property type="match status" value="1"/>
</dbReference>
<dbReference type="CDD" id="cd00433">
    <property type="entry name" value="Peptidase_M17"/>
    <property type="match status" value="1"/>
</dbReference>
<evidence type="ECO:0000256" key="2">
    <source>
        <dbReference type="ARBA" id="ARBA00009528"/>
    </source>
</evidence>
<reference evidence="9" key="1">
    <citation type="submission" date="2011-08" db="EMBL/GenBank/DDBJ databases">
        <authorList>
            <person name="Rombauts S."/>
        </authorList>
    </citation>
    <scope>NUCLEOTIDE SEQUENCE</scope>
    <source>
        <strain evidence="9">London</strain>
    </source>
</reference>
<evidence type="ECO:0000259" key="7">
    <source>
        <dbReference type="PROSITE" id="PS00631"/>
    </source>
</evidence>
<dbReference type="SUPFAM" id="SSF53187">
    <property type="entry name" value="Zn-dependent exopeptidases"/>
    <property type="match status" value="1"/>
</dbReference>
<dbReference type="AlphaFoldDB" id="T1KFN1"/>
<keyword evidence="4" id="KW-0031">Aminopeptidase</keyword>
<evidence type="ECO:0000256" key="6">
    <source>
        <dbReference type="ARBA" id="ARBA00022801"/>
    </source>
</evidence>
<reference evidence="8" key="2">
    <citation type="submission" date="2015-06" db="UniProtKB">
        <authorList>
            <consortium name="EnsemblMetazoa"/>
        </authorList>
    </citation>
    <scope>IDENTIFICATION</scope>
</reference>
<sequence length="573" mass="62532">MRQSMAIAMLFDWFQLIFNMKNFSSFFLILSLSIIHVSCSQSYHWKSKSSINKTVPFQLLFKSLLVASVINPSSTRLRSTLTSNMKALIVGAYEGSSSSDSPKLVLTKNGQSLDFSKDILKSIETLGPVKKGKSRIFQGISNQYLVVSLVNLGPGDAGINPVEQLDEKKENTRLAVAEGLKSIRGLDSEAINEVVVDDCGDAQSAAEGIFLSDWKFDELKDEKSRRKPLSFSLLNPNGETAAAWERGRLLARGQIIARRLADMPANLMTPTIFAEEVVKATEGTSVKVNVRDKAWIESMKMGSFLSVAQGSSQPPKFVELHYNNAPDTKPLVFVGKGITFDSGGISIKPSADMDQMRADMTGAAIVAGTIITLAALKAKVNVIGLTPLSENLVNGEATKPGDVHRAMNGKTIQIDNTDAEGRLVLADALTYADTFNPQAVVDIATLTGAMKITFGTACSGVWSTNDKLWNLIHKTSIDSGDRVWRMPLFKHYTKEISDCHLADLNNMGKSRQGGSNIAAAFLQEFISCPNWMHIDIAGVMWNGADKGYLTAGMTARPLRTIVPFFESIFQNKL</sequence>
<comment type="similarity">
    <text evidence="2">Belongs to the peptidase M17 family.</text>
</comment>
<dbReference type="InterPro" id="IPR043472">
    <property type="entry name" value="Macro_dom-like"/>
</dbReference>
<dbReference type="eggNOG" id="KOG2597">
    <property type="taxonomic scope" value="Eukaryota"/>
</dbReference>
<dbReference type="EC" id="3.4.11.1" evidence="3"/>
<dbReference type="HOGENOM" id="CLU_013734_1_2_1"/>
<evidence type="ECO:0000313" key="8">
    <source>
        <dbReference type="EnsemblMetazoa" id="tetur10g03720.1"/>
    </source>
</evidence>
<name>T1KFN1_TETUR</name>
<evidence type="ECO:0000256" key="1">
    <source>
        <dbReference type="ARBA" id="ARBA00000135"/>
    </source>
</evidence>
<proteinExistence type="inferred from homology"/>
<dbReference type="SUPFAM" id="SSF52949">
    <property type="entry name" value="Macro domain-like"/>
    <property type="match status" value="1"/>
</dbReference>